<feature type="compositionally biased region" description="Polar residues" evidence="1">
    <location>
        <begin position="834"/>
        <end position="856"/>
    </location>
</feature>
<reference evidence="2 3" key="1">
    <citation type="submission" date="2014-04" db="EMBL/GenBank/DDBJ databases">
        <title>Evolutionary Origins and Diversification of the Mycorrhizal Mutualists.</title>
        <authorList>
            <consortium name="DOE Joint Genome Institute"/>
            <consortium name="Mycorrhizal Genomics Consortium"/>
            <person name="Kohler A."/>
            <person name="Kuo A."/>
            <person name="Nagy L.G."/>
            <person name="Floudas D."/>
            <person name="Copeland A."/>
            <person name="Barry K.W."/>
            <person name="Cichocki N."/>
            <person name="Veneault-Fourrey C."/>
            <person name="LaButti K."/>
            <person name="Lindquist E.A."/>
            <person name="Lipzen A."/>
            <person name="Lundell T."/>
            <person name="Morin E."/>
            <person name="Murat C."/>
            <person name="Riley R."/>
            <person name="Ohm R."/>
            <person name="Sun H."/>
            <person name="Tunlid A."/>
            <person name="Henrissat B."/>
            <person name="Grigoriev I.V."/>
            <person name="Hibbett D.S."/>
            <person name="Martin F."/>
        </authorList>
    </citation>
    <scope>NUCLEOTIDE SEQUENCE [LARGE SCALE GENOMIC DNA]</scope>
    <source>
        <strain evidence="2 3">FD-317 M1</strain>
    </source>
</reference>
<name>A0A0D0C2H6_9AGAR</name>
<dbReference type="EMBL" id="KN834797">
    <property type="protein sequence ID" value="KIK56489.1"/>
    <property type="molecule type" value="Genomic_DNA"/>
</dbReference>
<dbReference type="HOGENOM" id="CLU_341324_0_0_1"/>
<feature type="region of interest" description="Disordered" evidence="1">
    <location>
        <begin position="824"/>
        <end position="856"/>
    </location>
</feature>
<feature type="region of interest" description="Disordered" evidence="1">
    <location>
        <begin position="395"/>
        <end position="538"/>
    </location>
</feature>
<feature type="compositionally biased region" description="Low complexity" evidence="1">
    <location>
        <begin position="559"/>
        <end position="572"/>
    </location>
</feature>
<feature type="compositionally biased region" description="Polar residues" evidence="1">
    <location>
        <begin position="29"/>
        <end position="45"/>
    </location>
</feature>
<feature type="region of interest" description="Disordered" evidence="1">
    <location>
        <begin position="29"/>
        <end position="61"/>
    </location>
</feature>
<feature type="compositionally biased region" description="Low complexity" evidence="1">
    <location>
        <begin position="487"/>
        <end position="499"/>
    </location>
</feature>
<evidence type="ECO:0000256" key="1">
    <source>
        <dbReference type="SAM" id="MobiDB-lite"/>
    </source>
</evidence>
<proteinExistence type="predicted"/>
<organism evidence="2 3">
    <name type="scientific">Collybiopsis luxurians FD-317 M1</name>
    <dbReference type="NCBI Taxonomy" id="944289"/>
    <lineage>
        <taxon>Eukaryota</taxon>
        <taxon>Fungi</taxon>
        <taxon>Dikarya</taxon>
        <taxon>Basidiomycota</taxon>
        <taxon>Agaricomycotina</taxon>
        <taxon>Agaricomycetes</taxon>
        <taxon>Agaricomycetidae</taxon>
        <taxon>Agaricales</taxon>
        <taxon>Marasmiineae</taxon>
        <taxon>Omphalotaceae</taxon>
        <taxon>Collybiopsis</taxon>
        <taxon>Collybiopsis luxurians</taxon>
    </lineage>
</organism>
<protein>
    <submittedName>
        <fullName evidence="2">Uncharacterized protein</fullName>
    </submittedName>
</protein>
<keyword evidence="3" id="KW-1185">Reference proteome</keyword>
<feature type="region of interest" description="Disordered" evidence="1">
    <location>
        <begin position="701"/>
        <end position="722"/>
    </location>
</feature>
<feature type="compositionally biased region" description="Polar residues" evidence="1">
    <location>
        <begin position="525"/>
        <end position="538"/>
    </location>
</feature>
<dbReference type="OrthoDB" id="3062753at2759"/>
<sequence length="856" mass="94464">MITETRRKSIRSSKPDTVLQLTSNMDSSFTVREYGPTSTDSNCSPSPRREHYPVKREPHSPVADLLPGSEIEPTVEMVHGWQHPAELEYITPGDWSASKIILHLISNSFSIPPRTPGKSGNSVFTVTSVDGQTTILPIGYRVPLMFLARFQWLSLKVVLSAASRETEWSEYKFSILHVCRLCSALLSSAQEYVSVPHDGEIFMVMDRKWRCPTFDRALARFRLKWFLSNPTQVEEFWKTFKEEEYEKDVLKFDWRRWALKGYKGFQLTENEVTDGISAENSMRGLKQKDGEWYWKTDDDPVLGGIDAWSLRHSASKGPTPLPSLPTAQPAAILPQSPLIAPFQDNASSEKPPAIVAEHHNHHFANPAMTASSSSLVSSQPNGPIVDTTPQEIVSYHSHSMPPQQPESLPPFSSNAANDLASHLNGNDSHAVAPKTSTSRPTLPRLKTIPQKRPGSPLQYPTTRIPSVRSGSTSLSLAPQESENVNHGSSVEEGVESGSVLPNLEHPPRSRRSLPIPKGRGKHVSSMVSTGSTVQHPSTCTTRRPYVLLSSIQTQPISEITSSIPPAPSAASSDIRPHQSLFTPSPSPAPTSTEDALSSATISRFVEDQIRDIVHSEIRAAIQTSLNSFKKDILGANQREVRDGVRIVVAAMREEFVADTEKHYRDLRTLLTQLRDQNGQTSQRIQSVRKALRVIAMAHTVPTGSSSGSVSTSVPESNRRTKSLPPTLKRIETSPSVFHPLQHLLGEPDPFVEDDCLDDDDWEGGDYDVDYPGPRPNLHLELRGGDRLEDANGFYMDVDSEKDLSAHVQASSLVGAVEANSLHAQPSFAGPTYPTPSSDTTFRSPTDIQTSCTNYHS</sequence>
<accession>A0A0D0C2H6</accession>
<dbReference type="AlphaFoldDB" id="A0A0D0C2H6"/>
<feature type="region of interest" description="Disordered" evidence="1">
    <location>
        <begin position="559"/>
        <end position="594"/>
    </location>
</feature>
<gene>
    <name evidence="2" type="ORF">GYMLUDRAFT_47027</name>
</gene>
<dbReference type="Proteomes" id="UP000053593">
    <property type="component" value="Unassembled WGS sequence"/>
</dbReference>
<evidence type="ECO:0000313" key="2">
    <source>
        <dbReference type="EMBL" id="KIK56489.1"/>
    </source>
</evidence>
<feature type="compositionally biased region" description="Low complexity" evidence="1">
    <location>
        <begin position="701"/>
        <end position="714"/>
    </location>
</feature>
<feature type="compositionally biased region" description="Basic and acidic residues" evidence="1">
    <location>
        <begin position="47"/>
        <end position="59"/>
    </location>
</feature>
<evidence type="ECO:0000313" key="3">
    <source>
        <dbReference type="Proteomes" id="UP000053593"/>
    </source>
</evidence>
<feature type="compositionally biased region" description="Polar residues" evidence="1">
    <location>
        <begin position="458"/>
        <end position="486"/>
    </location>
</feature>